<dbReference type="EMBL" id="AMZH03011519">
    <property type="protein sequence ID" value="RRT52725.1"/>
    <property type="molecule type" value="Genomic_DNA"/>
</dbReference>
<organism evidence="4 5">
    <name type="scientific">Ensete ventricosum</name>
    <name type="common">Abyssinian banana</name>
    <name type="synonym">Musa ensete</name>
    <dbReference type="NCBI Taxonomy" id="4639"/>
    <lineage>
        <taxon>Eukaryota</taxon>
        <taxon>Viridiplantae</taxon>
        <taxon>Streptophyta</taxon>
        <taxon>Embryophyta</taxon>
        <taxon>Tracheophyta</taxon>
        <taxon>Spermatophyta</taxon>
        <taxon>Magnoliopsida</taxon>
        <taxon>Liliopsida</taxon>
        <taxon>Zingiberales</taxon>
        <taxon>Musaceae</taxon>
        <taxon>Ensete</taxon>
    </lineage>
</organism>
<gene>
    <name evidence="4" type="ORF">B296_00048095</name>
</gene>
<dbReference type="FunFam" id="3.40.50.300:FF:001958">
    <property type="entry name" value="ATP binding cassette subfamily C member 11"/>
    <property type="match status" value="1"/>
</dbReference>
<evidence type="ECO:0000313" key="4">
    <source>
        <dbReference type="EMBL" id="RRT52725.1"/>
    </source>
</evidence>
<dbReference type="Pfam" id="PF00005">
    <property type="entry name" value="ABC_tran"/>
    <property type="match status" value="1"/>
</dbReference>
<protein>
    <recommendedName>
        <fullName evidence="3">ABC transporter domain-containing protein</fullName>
    </recommendedName>
</protein>
<dbReference type="SUPFAM" id="SSF52540">
    <property type="entry name" value="P-loop containing nucleoside triphosphate hydrolases"/>
    <property type="match status" value="2"/>
</dbReference>
<dbReference type="Proteomes" id="UP000287651">
    <property type="component" value="Unassembled WGS sequence"/>
</dbReference>
<dbReference type="AlphaFoldDB" id="A0A426YLX1"/>
<dbReference type="InterPro" id="IPR003439">
    <property type="entry name" value="ABC_transporter-like_ATP-bd"/>
</dbReference>
<accession>A0A426YLX1</accession>
<evidence type="ECO:0000256" key="1">
    <source>
        <dbReference type="ARBA" id="ARBA00022741"/>
    </source>
</evidence>
<evidence type="ECO:0000259" key="3">
    <source>
        <dbReference type="Pfam" id="PF00005"/>
    </source>
</evidence>
<proteinExistence type="predicted"/>
<comment type="caution">
    <text evidence="4">The sequence shown here is derived from an EMBL/GenBank/DDBJ whole genome shotgun (WGS) entry which is preliminary data.</text>
</comment>
<sequence length="226" mass="25340">MGLLSSKTVIYVTHQLEFIDAADLILVLRDGKVVQSDLAGLAATYGLNLNVLQAWVIWNLCNVENKMISVERILQFSVIPSEAPLVIEHFRAEQGWPTSGTIELHDLKVRYSPHLPMVLKGINCTFPGGKKVGVIGRTGSGKSTLIQALFRLVEPSSGRIVIDGIDISQIGLHDLRSRLSIIPQEPTLFQGTVRTNLDPLQQHPDSEIWEVKNKVWLMFIWYFMKL</sequence>
<dbReference type="PANTHER" id="PTHR24223:SF463">
    <property type="entry name" value="(WILD MALAYSIAN BANANA) HYPOTHETICAL PROTEIN"/>
    <property type="match status" value="1"/>
</dbReference>
<dbReference type="GO" id="GO:0016887">
    <property type="term" value="F:ATP hydrolysis activity"/>
    <property type="evidence" value="ECO:0007669"/>
    <property type="project" value="InterPro"/>
</dbReference>
<keyword evidence="2" id="KW-0067">ATP-binding</keyword>
<dbReference type="PANTHER" id="PTHR24223">
    <property type="entry name" value="ATP-BINDING CASSETTE SUB-FAMILY C"/>
    <property type="match status" value="1"/>
</dbReference>
<dbReference type="Gene3D" id="3.40.50.300">
    <property type="entry name" value="P-loop containing nucleotide triphosphate hydrolases"/>
    <property type="match status" value="2"/>
</dbReference>
<evidence type="ECO:0000313" key="5">
    <source>
        <dbReference type="Proteomes" id="UP000287651"/>
    </source>
</evidence>
<reference evidence="4 5" key="1">
    <citation type="journal article" date="2014" name="Agronomy (Basel)">
        <title>A Draft Genome Sequence for Ensete ventricosum, the Drought-Tolerant Tree Against Hunger.</title>
        <authorList>
            <person name="Harrison J."/>
            <person name="Moore K.A."/>
            <person name="Paszkiewicz K."/>
            <person name="Jones T."/>
            <person name="Grant M."/>
            <person name="Ambacheew D."/>
            <person name="Muzemil S."/>
            <person name="Studholme D.J."/>
        </authorList>
    </citation>
    <scope>NUCLEOTIDE SEQUENCE [LARGE SCALE GENOMIC DNA]</scope>
</reference>
<dbReference type="InterPro" id="IPR050173">
    <property type="entry name" value="ABC_transporter_C-like"/>
</dbReference>
<evidence type="ECO:0000256" key="2">
    <source>
        <dbReference type="ARBA" id="ARBA00022840"/>
    </source>
</evidence>
<feature type="domain" description="ABC transporter" evidence="3">
    <location>
        <begin position="119"/>
        <end position="215"/>
    </location>
</feature>
<name>A0A426YLX1_ENSVE</name>
<dbReference type="GO" id="GO:0005524">
    <property type="term" value="F:ATP binding"/>
    <property type="evidence" value="ECO:0007669"/>
    <property type="project" value="UniProtKB-KW"/>
</dbReference>
<dbReference type="InterPro" id="IPR027417">
    <property type="entry name" value="P-loop_NTPase"/>
</dbReference>
<keyword evidence="1" id="KW-0547">Nucleotide-binding</keyword>